<evidence type="ECO:0000313" key="1">
    <source>
        <dbReference type="EMBL" id="CAB1412696.1"/>
    </source>
</evidence>
<dbReference type="Proteomes" id="UP001153269">
    <property type="component" value="Unassembled WGS sequence"/>
</dbReference>
<proteinExistence type="predicted"/>
<reference evidence="1" key="1">
    <citation type="submission" date="2020-03" db="EMBL/GenBank/DDBJ databases">
        <authorList>
            <person name="Weist P."/>
        </authorList>
    </citation>
    <scope>NUCLEOTIDE SEQUENCE</scope>
</reference>
<protein>
    <submittedName>
        <fullName evidence="1">Uncharacterized protein</fullName>
    </submittedName>
</protein>
<organism evidence="1 2">
    <name type="scientific">Pleuronectes platessa</name>
    <name type="common">European plaice</name>
    <dbReference type="NCBI Taxonomy" id="8262"/>
    <lineage>
        <taxon>Eukaryota</taxon>
        <taxon>Metazoa</taxon>
        <taxon>Chordata</taxon>
        <taxon>Craniata</taxon>
        <taxon>Vertebrata</taxon>
        <taxon>Euteleostomi</taxon>
        <taxon>Actinopterygii</taxon>
        <taxon>Neopterygii</taxon>
        <taxon>Teleostei</taxon>
        <taxon>Neoteleostei</taxon>
        <taxon>Acanthomorphata</taxon>
        <taxon>Carangaria</taxon>
        <taxon>Pleuronectiformes</taxon>
        <taxon>Pleuronectoidei</taxon>
        <taxon>Pleuronectidae</taxon>
        <taxon>Pleuronectes</taxon>
    </lineage>
</organism>
<accession>A0A9N7Y4M8</accession>
<dbReference type="AlphaFoldDB" id="A0A9N7Y4M8"/>
<sequence>MSPHLTKDEGSDQPVLIRSRRKEGLSRLKSFLRICIFCFPFFKFSVPNDSQFIQMQVKTSIHINEKVTRSAATCVLRCVCALLLRCCRTATRWRDEAHLHHGPKMERRRRMMEDHPSETE</sequence>
<dbReference type="EMBL" id="CADEAL010000014">
    <property type="protein sequence ID" value="CAB1412696.1"/>
    <property type="molecule type" value="Genomic_DNA"/>
</dbReference>
<name>A0A9N7Y4M8_PLEPL</name>
<keyword evidence="2" id="KW-1185">Reference proteome</keyword>
<evidence type="ECO:0000313" key="2">
    <source>
        <dbReference type="Proteomes" id="UP001153269"/>
    </source>
</evidence>
<comment type="caution">
    <text evidence="1">The sequence shown here is derived from an EMBL/GenBank/DDBJ whole genome shotgun (WGS) entry which is preliminary data.</text>
</comment>
<gene>
    <name evidence="1" type="ORF">PLEPLA_LOCUS389</name>
</gene>